<organism evidence="2 3">
    <name type="scientific">Nitrogeniibacter mangrovi</name>
    <dbReference type="NCBI Taxonomy" id="2016596"/>
    <lineage>
        <taxon>Bacteria</taxon>
        <taxon>Pseudomonadati</taxon>
        <taxon>Pseudomonadota</taxon>
        <taxon>Betaproteobacteria</taxon>
        <taxon>Rhodocyclales</taxon>
        <taxon>Zoogloeaceae</taxon>
        <taxon>Nitrogeniibacter</taxon>
    </lineage>
</organism>
<name>A0A6C1AXU7_9RHOO</name>
<dbReference type="RefSeq" id="WP_217424562.1">
    <property type="nucleotide sequence ID" value="NZ_CP048836.1"/>
</dbReference>
<feature type="signal peptide" evidence="1">
    <location>
        <begin position="1"/>
        <end position="24"/>
    </location>
</feature>
<dbReference type="Proteomes" id="UP000501991">
    <property type="component" value="Chromosome"/>
</dbReference>
<protein>
    <submittedName>
        <fullName evidence="2">Uncharacterized protein</fullName>
    </submittedName>
</protein>
<gene>
    <name evidence="2" type="ORF">G3580_00200</name>
</gene>
<dbReference type="AlphaFoldDB" id="A0A6C1AXU7"/>
<feature type="chain" id="PRO_5025402285" evidence="1">
    <location>
        <begin position="25"/>
        <end position="261"/>
    </location>
</feature>
<dbReference type="NCBIfam" id="TIGR02001">
    <property type="entry name" value="gcw_chp"/>
    <property type="match status" value="1"/>
</dbReference>
<dbReference type="EMBL" id="CP048836">
    <property type="protein sequence ID" value="QID16181.1"/>
    <property type="molecule type" value="Genomic_DNA"/>
</dbReference>
<dbReference type="Pfam" id="PF09694">
    <property type="entry name" value="Gcw_chp"/>
    <property type="match status" value="1"/>
</dbReference>
<dbReference type="KEGG" id="azq:G3580_00200"/>
<evidence type="ECO:0000256" key="1">
    <source>
        <dbReference type="SAM" id="SignalP"/>
    </source>
</evidence>
<reference evidence="2 3" key="1">
    <citation type="submission" date="2020-02" db="EMBL/GenBank/DDBJ databases">
        <title>Nitrogenibacter mangrovi gen. nov., sp. nov. isolated from mangrove sediment, a denitrifying betaproteobacterium.</title>
        <authorList>
            <person name="Liao H."/>
            <person name="Tian Y."/>
        </authorList>
    </citation>
    <scope>NUCLEOTIDE SEQUENCE [LARGE SCALE GENOMIC DNA]</scope>
    <source>
        <strain evidence="2 3">M9-3-2</strain>
    </source>
</reference>
<dbReference type="InterPro" id="IPR010239">
    <property type="entry name" value="CHP02001"/>
</dbReference>
<accession>A0A6C1AXU7</accession>
<keyword evidence="1" id="KW-0732">Signal</keyword>
<keyword evidence="3" id="KW-1185">Reference proteome</keyword>
<proteinExistence type="predicted"/>
<evidence type="ECO:0000313" key="3">
    <source>
        <dbReference type="Proteomes" id="UP000501991"/>
    </source>
</evidence>
<sequence length="261" mass="28257">MNPRRSQFALIALLLGASAPVGHAVAGDMTDRFSVTTNVGLFSQYIFRGISYTQENPAVQGGVDIAHDSGLYLGIWGTNVSDAALNNAAGEIDVYGGYAGQVGDFGYDVGFLQFLFPGGEINGTSESYNTLELYAGLSWGPIGLKYSHTVSDYFGFNNDTFGQGRGGSSGSNYIEANFNHEFLPGWSVSAHVGRQHVEEYSEYSFNDWKVGVVRQFGSGWEAGVAWVDTSADSDLYTVCDDNSHCKDTGKGKWLVHVKRSF</sequence>
<evidence type="ECO:0000313" key="2">
    <source>
        <dbReference type="EMBL" id="QID16181.1"/>
    </source>
</evidence>